<keyword evidence="3" id="KW-1185">Reference proteome</keyword>
<dbReference type="GO" id="GO:0031647">
    <property type="term" value="P:regulation of protein stability"/>
    <property type="evidence" value="ECO:0007669"/>
    <property type="project" value="TreeGrafter"/>
</dbReference>
<feature type="region of interest" description="Disordered" evidence="1">
    <location>
        <begin position="1"/>
        <end position="42"/>
    </location>
</feature>
<reference evidence="2 3" key="1">
    <citation type="submission" date="2017-12" db="EMBL/GenBank/DDBJ databases">
        <title>Hemimetabolous genomes reveal molecular basis of termite eusociality.</title>
        <authorList>
            <person name="Harrison M.C."/>
            <person name="Jongepier E."/>
            <person name="Robertson H.M."/>
            <person name="Arning N."/>
            <person name="Bitard-Feildel T."/>
            <person name="Chao H."/>
            <person name="Childers C.P."/>
            <person name="Dinh H."/>
            <person name="Doddapaneni H."/>
            <person name="Dugan S."/>
            <person name="Gowin J."/>
            <person name="Greiner C."/>
            <person name="Han Y."/>
            <person name="Hu H."/>
            <person name="Hughes D.S.T."/>
            <person name="Huylmans A.-K."/>
            <person name="Kemena C."/>
            <person name="Kremer L.P.M."/>
            <person name="Lee S.L."/>
            <person name="Lopez-Ezquerra A."/>
            <person name="Mallet L."/>
            <person name="Monroy-Kuhn J.M."/>
            <person name="Moser A."/>
            <person name="Murali S.C."/>
            <person name="Muzny D.M."/>
            <person name="Otani S."/>
            <person name="Piulachs M.-D."/>
            <person name="Poelchau M."/>
            <person name="Qu J."/>
            <person name="Schaub F."/>
            <person name="Wada-Katsumata A."/>
            <person name="Worley K.C."/>
            <person name="Xie Q."/>
            <person name="Ylla G."/>
            <person name="Poulsen M."/>
            <person name="Gibbs R.A."/>
            <person name="Schal C."/>
            <person name="Richards S."/>
            <person name="Belles X."/>
            <person name="Korb J."/>
            <person name="Bornberg-Bauer E."/>
        </authorList>
    </citation>
    <scope>NUCLEOTIDE SEQUENCE [LARGE SCALE GENOMIC DNA]</scope>
    <source>
        <tissue evidence="2">Whole body</tissue>
    </source>
</reference>
<dbReference type="InterPro" id="IPR026509">
    <property type="entry name" value="TMEM183"/>
</dbReference>
<dbReference type="PANTHER" id="PTHR20988">
    <property type="entry name" value="TRANSMEMBRANE PROTEIN 183A-RELATED"/>
    <property type="match status" value="1"/>
</dbReference>
<dbReference type="GO" id="GO:0019005">
    <property type="term" value="C:SCF ubiquitin ligase complex"/>
    <property type="evidence" value="ECO:0007669"/>
    <property type="project" value="TreeGrafter"/>
</dbReference>
<evidence type="ECO:0000313" key="2">
    <source>
        <dbReference type="EMBL" id="PNF16113.1"/>
    </source>
</evidence>
<dbReference type="AlphaFoldDB" id="A0A2J7PIG7"/>
<dbReference type="PANTHER" id="PTHR20988:SF2">
    <property type="entry name" value="TRANSMEMBRANE PROTEIN 183A-RELATED"/>
    <property type="match status" value="1"/>
</dbReference>
<keyword evidence="2" id="KW-0812">Transmembrane</keyword>
<name>A0A2J7PIG7_9NEOP</name>
<accession>A0A2J7PIG7</accession>
<organism evidence="2 3">
    <name type="scientific">Cryptotermes secundus</name>
    <dbReference type="NCBI Taxonomy" id="105785"/>
    <lineage>
        <taxon>Eukaryota</taxon>
        <taxon>Metazoa</taxon>
        <taxon>Ecdysozoa</taxon>
        <taxon>Arthropoda</taxon>
        <taxon>Hexapoda</taxon>
        <taxon>Insecta</taxon>
        <taxon>Pterygota</taxon>
        <taxon>Neoptera</taxon>
        <taxon>Polyneoptera</taxon>
        <taxon>Dictyoptera</taxon>
        <taxon>Blattodea</taxon>
        <taxon>Blattoidea</taxon>
        <taxon>Termitoidae</taxon>
        <taxon>Kalotermitidae</taxon>
        <taxon>Cryptotermitinae</taxon>
        <taxon>Cryptotermes</taxon>
    </lineage>
</organism>
<evidence type="ECO:0000313" key="3">
    <source>
        <dbReference type="Proteomes" id="UP000235965"/>
    </source>
</evidence>
<dbReference type="InParanoid" id="A0A2J7PIG7"/>
<dbReference type="FunCoup" id="A0A2J7PIG7">
    <property type="interactions" value="114"/>
</dbReference>
<dbReference type="OrthoDB" id="5955317at2759"/>
<dbReference type="Proteomes" id="UP000235965">
    <property type="component" value="Unassembled WGS sequence"/>
</dbReference>
<dbReference type="EMBL" id="NEVH01025127">
    <property type="protein sequence ID" value="PNF16113.1"/>
    <property type="molecule type" value="Genomic_DNA"/>
</dbReference>
<sequence length="367" mass="41875">MSGSSKKAGRRMSSHKNSNKDLGDVTLNDYANSSISKGKGRLKKAASNSVVREVKQLTTETDNRAWYEKLEDYEGDFEFVEEDGEDDERAVIVKRNPRRRKKTASEGDGDGGGVEYPLDIWFLISEHILPEDVSVFARICKSALHVVTTAKFWFYMYKRHYKTVPNLPERLQPECMMRLYGLRARVIRALHYTYPPFVNKVKAVTTFECEPHSLTKRQCILMWHQRCKSKWLFYFKLKQNTLVLGQGTRGKNRKPDLLEMLEDVSANQDEGCKVLQVTCLNYVAIPMVLGLSLCSVSLTVSQGMRYHRLQLAFGSGHMCYTAGKPNITSLDSNTVVLDPVVNVRVLDWWHPMYPHAVGTTFSSRDGD</sequence>
<protein>
    <submittedName>
        <fullName evidence="2">Transmembrane protein 183</fullName>
    </submittedName>
</protein>
<evidence type="ECO:0000256" key="1">
    <source>
        <dbReference type="SAM" id="MobiDB-lite"/>
    </source>
</evidence>
<dbReference type="STRING" id="105785.A0A2J7PIG7"/>
<comment type="caution">
    <text evidence="2">The sequence shown here is derived from an EMBL/GenBank/DDBJ whole genome shotgun (WGS) entry which is preliminary data.</text>
</comment>
<keyword evidence="2" id="KW-0472">Membrane</keyword>
<proteinExistence type="predicted"/>
<gene>
    <name evidence="2" type="primary">TMEM183</name>
    <name evidence="2" type="ORF">B7P43_G03301</name>
</gene>